<comment type="caution">
    <text evidence="1">The sequence shown here is derived from an EMBL/GenBank/DDBJ whole genome shotgun (WGS) entry which is preliminary data.</text>
</comment>
<reference evidence="1 2" key="1">
    <citation type="submission" date="2018-07" db="EMBL/GenBank/DDBJ databases">
        <title>Genomic Encyclopedia of Type Strains, Phase IV (KMG-IV): sequencing the most valuable type-strain genomes for metagenomic binning, comparative biology and taxonomic classification.</title>
        <authorList>
            <person name="Goeker M."/>
        </authorList>
    </citation>
    <scope>NUCLEOTIDE SEQUENCE [LARGE SCALE GENOMIC DNA]</scope>
    <source>
        <strain evidence="1 2">DSM 27696</strain>
    </source>
</reference>
<organism evidence="1 2">
    <name type="scientific">Saliterribacillus persicus</name>
    <dbReference type="NCBI Taxonomy" id="930114"/>
    <lineage>
        <taxon>Bacteria</taxon>
        <taxon>Bacillati</taxon>
        <taxon>Bacillota</taxon>
        <taxon>Bacilli</taxon>
        <taxon>Bacillales</taxon>
        <taxon>Bacillaceae</taxon>
        <taxon>Saliterribacillus</taxon>
    </lineage>
</organism>
<sequence>MEKDTAILKDLDQLFSGLTEWMRRQYDPTSGGYFYAASSKSSGLFQPDIESTAQALNILIRNDCLLNIPKDIKNKMISFFQHKQDPKTGYFFDEHPAMRKDEVMVHRALGYSINSLRRLGSVPLYEQPVAKNEAPSYTESITAYRKKWESIDLRNSWRGCDLLASSTVYIGQMDEKKRNACVDAMAHFLEEIQDPQTGLWGEGSLYVKISGTFKLHTFYKRFDLPMPNQEKIYQSIMTCLRTEKAVDMCYIRNPIDLLAYLEVNMTNEELNEIAEITIKNMKKLKRSDGAFSRELKHSPKAPNVAQIKANEYYPNMPEAVPLSLGKVEGDMNATTQATLIRLQLYKFYKKDVFPVIDCDSLYQTS</sequence>
<dbReference type="EMBL" id="QPJJ01000002">
    <property type="protein sequence ID" value="RCW76738.1"/>
    <property type="molecule type" value="Genomic_DNA"/>
</dbReference>
<dbReference type="AlphaFoldDB" id="A0A368YBD7"/>
<accession>A0A368YBD7</accession>
<protein>
    <submittedName>
        <fullName evidence="1">Uncharacterized protein</fullName>
    </submittedName>
</protein>
<evidence type="ECO:0000313" key="2">
    <source>
        <dbReference type="Proteomes" id="UP000252585"/>
    </source>
</evidence>
<name>A0A368YBD7_9BACI</name>
<proteinExistence type="predicted"/>
<dbReference type="RefSeq" id="WP_211315334.1">
    <property type="nucleotide sequence ID" value="NZ_QPJJ01000002.1"/>
</dbReference>
<evidence type="ECO:0000313" key="1">
    <source>
        <dbReference type="EMBL" id="RCW76738.1"/>
    </source>
</evidence>
<dbReference type="Proteomes" id="UP000252585">
    <property type="component" value="Unassembled WGS sequence"/>
</dbReference>
<keyword evidence="2" id="KW-1185">Reference proteome</keyword>
<gene>
    <name evidence="1" type="ORF">DFR57_10213</name>
</gene>